<name>A0A5N6QJG6_9ROSI</name>
<dbReference type="Proteomes" id="UP000327013">
    <property type="component" value="Chromosome 1"/>
</dbReference>
<gene>
    <name evidence="2" type="ORF">FH972_003063</name>
</gene>
<dbReference type="EMBL" id="CM017321">
    <property type="protein sequence ID" value="KAE7998524.1"/>
    <property type="molecule type" value="Genomic_DNA"/>
</dbReference>
<protein>
    <submittedName>
        <fullName evidence="2">Uncharacterized protein</fullName>
    </submittedName>
</protein>
<evidence type="ECO:0000256" key="1">
    <source>
        <dbReference type="SAM" id="MobiDB-lite"/>
    </source>
</evidence>
<evidence type="ECO:0000313" key="3">
    <source>
        <dbReference type="Proteomes" id="UP000327013"/>
    </source>
</evidence>
<feature type="region of interest" description="Disordered" evidence="1">
    <location>
        <begin position="19"/>
        <end position="66"/>
    </location>
</feature>
<proteinExistence type="predicted"/>
<dbReference type="AlphaFoldDB" id="A0A5N6QJG6"/>
<evidence type="ECO:0000313" key="2">
    <source>
        <dbReference type="EMBL" id="KAE7998524.1"/>
    </source>
</evidence>
<keyword evidence="3" id="KW-1185">Reference proteome</keyword>
<feature type="compositionally biased region" description="Polar residues" evidence="1">
    <location>
        <begin position="19"/>
        <end position="30"/>
    </location>
</feature>
<reference evidence="2 3" key="1">
    <citation type="submission" date="2019-06" db="EMBL/GenBank/DDBJ databases">
        <title>A chromosomal-level reference genome of Carpinus fangiana (Coryloideae, Betulaceae).</title>
        <authorList>
            <person name="Yang X."/>
            <person name="Wang Z."/>
            <person name="Zhang L."/>
            <person name="Hao G."/>
            <person name="Liu J."/>
            <person name="Yang Y."/>
        </authorList>
    </citation>
    <scope>NUCLEOTIDE SEQUENCE [LARGE SCALE GENOMIC DNA]</scope>
    <source>
        <strain evidence="2">Cfa_2016G</strain>
        <tissue evidence="2">Leaf</tissue>
    </source>
</reference>
<sequence length="128" mass="14714">MAKAIVLYPTPAIGHLISSVRQTHGTSPSGRSARPEHCYRPTQNAAGRLPDPRRRGSGKTPSCAPQPILYMEKSTNIEKSTKPIHVRRKFETHERKLQRGRDVQMNEMVFHREEKDKRKSIFDLLKRT</sequence>
<accession>A0A5N6QJG6</accession>
<organism evidence="2 3">
    <name type="scientific">Carpinus fangiana</name>
    <dbReference type="NCBI Taxonomy" id="176857"/>
    <lineage>
        <taxon>Eukaryota</taxon>
        <taxon>Viridiplantae</taxon>
        <taxon>Streptophyta</taxon>
        <taxon>Embryophyta</taxon>
        <taxon>Tracheophyta</taxon>
        <taxon>Spermatophyta</taxon>
        <taxon>Magnoliopsida</taxon>
        <taxon>eudicotyledons</taxon>
        <taxon>Gunneridae</taxon>
        <taxon>Pentapetalae</taxon>
        <taxon>rosids</taxon>
        <taxon>fabids</taxon>
        <taxon>Fagales</taxon>
        <taxon>Betulaceae</taxon>
        <taxon>Carpinus</taxon>
    </lineage>
</organism>